<keyword evidence="2" id="KW-1185">Reference proteome</keyword>
<protein>
    <submittedName>
        <fullName evidence="1">1065_t:CDS:1</fullName>
    </submittedName>
</protein>
<gene>
    <name evidence="1" type="ORF">CPELLU_LOCUS12110</name>
</gene>
<reference evidence="1" key="1">
    <citation type="submission" date="2021-06" db="EMBL/GenBank/DDBJ databases">
        <authorList>
            <person name="Kallberg Y."/>
            <person name="Tangrot J."/>
            <person name="Rosling A."/>
        </authorList>
    </citation>
    <scope>NUCLEOTIDE SEQUENCE</scope>
    <source>
        <strain evidence="1">FL966</strain>
    </source>
</reference>
<dbReference type="EMBL" id="CAJVQA010011367">
    <property type="protein sequence ID" value="CAG8706592.1"/>
    <property type="molecule type" value="Genomic_DNA"/>
</dbReference>
<dbReference type="AlphaFoldDB" id="A0A9N9HUQ8"/>
<evidence type="ECO:0000313" key="1">
    <source>
        <dbReference type="EMBL" id="CAG8706592.1"/>
    </source>
</evidence>
<organism evidence="1 2">
    <name type="scientific">Cetraspora pellucida</name>
    <dbReference type="NCBI Taxonomy" id="1433469"/>
    <lineage>
        <taxon>Eukaryota</taxon>
        <taxon>Fungi</taxon>
        <taxon>Fungi incertae sedis</taxon>
        <taxon>Mucoromycota</taxon>
        <taxon>Glomeromycotina</taxon>
        <taxon>Glomeromycetes</taxon>
        <taxon>Diversisporales</taxon>
        <taxon>Gigasporaceae</taxon>
        <taxon>Cetraspora</taxon>
    </lineage>
</organism>
<name>A0A9N9HUQ8_9GLOM</name>
<comment type="caution">
    <text evidence="1">The sequence shown here is derived from an EMBL/GenBank/DDBJ whole genome shotgun (WGS) entry which is preliminary data.</text>
</comment>
<evidence type="ECO:0000313" key="2">
    <source>
        <dbReference type="Proteomes" id="UP000789759"/>
    </source>
</evidence>
<accession>A0A9N9HUQ8</accession>
<dbReference type="Proteomes" id="UP000789759">
    <property type="component" value="Unassembled WGS sequence"/>
</dbReference>
<proteinExistence type="predicted"/>
<sequence length="181" mass="21829">MIHEITHCSYHKLLKNKKRKLSENEIDEIVKIAIDYWGYFHQQHPWRQHAIIAVKEFVNWINNNDIFWGFNNKKFIDFKHNIKNQIGAITENAINLNPYYYAERVLHEISHYVYQKILDLNKKNDNYISPEECNQIKIELKNNILTIDQILINLNIEFSADETSENKLNKLLEYSNQFIEY</sequence>